<name>A0A139GTJ4_9PEZI</name>
<keyword evidence="3" id="KW-1185">Reference proteome</keyword>
<proteinExistence type="predicted"/>
<feature type="chain" id="PRO_5007296902" evidence="1">
    <location>
        <begin position="18"/>
        <end position="92"/>
    </location>
</feature>
<feature type="signal peptide" evidence="1">
    <location>
        <begin position="1"/>
        <end position="17"/>
    </location>
</feature>
<dbReference type="OrthoDB" id="2148716at2759"/>
<evidence type="ECO:0000313" key="3">
    <source>
        <dbReference type="Proteomes" id="UP000073492"/>
    </source>
</evidence>
<protein>
    <submittedName>
        <fullName evidence="2">Uncharacterized protein</fullName>
    </submittedName>
</protein>
<keyword evidence="1" id="KW-0732">Signal</keyword>
<organism evidence="2 3">
    <name type="scientific">Pseudocercospora musae</name>
    <dbReference type="NCBI Taxonomy" id="113226"/>
    <lineage>
        <taxon>Eukaryota</taxon>
        <taxon>Fungi</taxon>
        <taxon>Dikarya</taxon>
        <taxon>Ascomycota</taxon>
        <taxon>Pezizomycotina</taxon>
        <taxon>Dothideomycetes</taxon>
        <taxon>Dothideomycetidae</taxon>
        <taxon>Mycosphaerellales</taxon>
        <taxon>Mycosphaerellaceae</taxon>
        <taxon>Pseudocercospora</taxon>
    </lineage>
</organism>
<reference evidence="2 3" key="1">
    <citation type="submission" date="2015-07" db="EMBL/GenBank/DDBJ databases">
        <title>Comparative genomics of the Sigatoka disease complex on banana suggests a link between parallel evolutionary changes in Pseudocercospora fijiensis and Pseudocercospora eumusae and increased virulence on the banana host.</title>
        <authorList>
            <person name="Chang T.-C."/>
            <person name="Salvucci A."/>
            <person name="Crous P.W."/>
            <person name="Stergiopoulos I."/>
        </authorList>
    </citation>
    <scope>NUCLEOTIDE SEQUENCE [LARGE SCALE GENOMIC DNA]</scope>
    <source>
        <strain evidence="2 3">CBS 116634</strain>
    </source>
</reference>
<dbReference type="AlphaFoldDB" id="A0A139GTJ4"/>
<dbReference type="EMBL" id="LFZO01001217">
    <property type="protein sequence ID" value="KXS93494.1"/>
    <property type="molecule type" value="Genomic_DNA"/>
</dbReference>
<evidence type="ECO:0000256" key="1">
    <source>
        <dbReference type="SAM" id="SignalP"/>
    </source>
</evidence>
<evidence type="ECO:0000313" key="2">
    <source>
        <dbReference type="EMBL" id="KXS93494.1"/>
    </source>
</evidence>
<comment type="caution">
    <text evidence="2">The sequence shown here is derived from an EMBL/GenBank/DDBJ whole genome shotgun (WGS) entry which is preliminary data.</text>
</comment>
<sequence>MLGLSLLLLALISAITAYSAPSKGYMGTQSKDIYYDSSKLVAHGGKSVGLDEVTAAITAASKNAKTGNLVTNLHFKELPTPTNARHYMVALG</sequence>
<dbReference type="Proteomes" id="UP000073492">
    <property type="component" value="Unassembled WGS sequence"/>
</dbReference>
<accession>A0A139GTJ4</accession>
<gene>
    <name evidence="2" type="ORF">AC579_2225</name>
</gene>